<reference evidence="3 4" key="1">
    <citation type="submission" date="2017-10" db="EMBL/GenBank/DDBJ databases">
        <title>Sequencing the genomes of 1000 actinobacteria strains.</title>
        <authorList>
            <person name="Klenk H.-P."/>
        </authorList>
    </citation>
    <scope>NUCLEOTIDE SEQUENCE [LARGE SCALE GENOMIC DNA]</scope>
    <source>
        <strain evidence="3 4">DSM 20688</strain>
    </source>
</reference>
<dbReference type="EMBL" id="PDJF01000001">
    <property type="protein sequence ID" value="PFG28037.1"/>
    <property type="molecule type" value="Genomic_DNA"/>
</dbReference>
<comment type="similarity">
    <text evidence="1">Belongs to the bacterial solute-binding protein 8 family.</text>
</comment>
<keyword evidence="4" id="KW-1185">Reference proteome</keyword>
<dbReference type="Proteomes" id="UP000221653">
    <property type="component" value="Unassembled WGS sequence"/>
</dbReference>
<dbReference type="PROSITE" id="PS50983">
    <property type="entry name" value="FE_B12_PBP"/>
    <property type="match status" value="1"/>
</dbReference>
<name>A0A2A9DMR4_9CORY</name>
<sequence>MRLRGTMRIIGACAVSSTLVLTGCSSSSENEATPSSSKSASGALEITDVAGRTVTLDHAPERVILGESRSIFATSILDKDNPLDKVVGIGTDLQSSVGDYWERFKPLQPKVTEIPEIGSIKKGDVTVENLVAQKPDVVIISGDQYKAAQSGGLTDSMDAAGIKYVVTDFRAKPLENTTVSMEVFGKVFGKEAKAKEFNDTWTKTVNDIQKRTANASTKPKTFVWRAAGLKDCCSTWNDSNISELVNAAGGENVGDMFVQGESGDLTPEQVIEAQPDQIIVTGGQWGNKKGKDGKTPMFAAMGYGVDAAASEASLGELVTHQPGFELLNAPKDGNLHAIWHQFYNSPLNYIAMAQIAQWLHPEEFADLDVEALWKDAHDKWVPIEPDGSFFATYTK</sequence>
<dbReference type="PROSITE" id="PS51257">
    <property type="entry name" value="PROKAR_LIPOPROTEIN"/>
    <property type="match status" value="1"/>
</dbReference>
<dbReference type="OrthoDB" id="9775594at2"/>
<organism evidence="3 4">
    <name type="scientific">Corynebacterium renale</name>
    <dbReference type="NCBI Taxonomy" id="1724"/>
    <lineage>
        <taxon>Bacteria</taxon>
        <taxon>Bacillati</taxon>
        <taxon>Actinomycetota</taxon>
        <taxon>Actinomycetes</taxon>
        <taxon>Mycobacteriales</taxon>
        <taxon>Corynebacteriaceae</taxon>
        <taxon>Corynebacterium</taxon>
    </lineage>
</organism>
<proteinExistence type="inferred from homology"/>
<dbReference type="STRING" id="1724.GCA_001044175_02215"/>
<gene>
    <name evidence="3" type="ORF">ATK06_1120</name>
</gene>
<dbReference type="AlphaFoldDB" id="A0A2A9DMR4"/>
<evidence type="ECO:0000313" key="4">
    <source>
        <dbReference type="Proteomes" id="UP000221653"/>
    </source>
</evidence>
<dbReference type="InterPro" id="IPR002491">
    <property type="entry name" value="ABC_transptr_periplasmic_BD"/>
</dbReference>
<dbReference type="Gene3D" id="3.40.50.1980">
    <property type="entry name" value="Nitrogenase molybdenum iron protein domain"/>
    <property type="match status" value="2"/>
</dbReference>
<comment type="caution">
    <text evidence="3">The sequence shown here is derived from an EMBL/GenBank/DDBJ whole genome shotgun (WGS) entry which is preliminary data.</text>
</comment>
<feature type="domain" description="Fe/B12 periplasmic-binding" evidence="2">
    <location>
        <begin position="62"/>
        <end position="367"/>
    </location>
</feature>
<dbReference type="RefSeq" id="WP_098388973.1">
    <property type="nucleotide sequence ID" value="NZ_LS483404.1"/>
</dbReference>
<dbReference type="PANTHER" id="PTHR30535:SF34">
    <property type="entry name" value="MOLYBDATE-BINDING PROTEIN MOLA"/>
    <property type="match status" value="1"/>
</dbReference>
<evidence type="ECO:0000256" key="1">
    <source>
        <dbReference type="ARBA" id="ARBA00008814"/>
    </source>
</evidence>
<dbReference type="InterPro" id="IPR050902">
    <property type="entry name" value="ABC_Transporter_SBP"/>
</dbReference>
<dbReference type="PANTHER" id="PTHR30535">
    <property type="entry name" value="VITAMIN B12-BINDING PROTEIN"/>
    <property type="match status" value="1"/>
</dbReference>
<dbReference type="Pfam" id="PF01497">
    <property type="entry name" value="Peripla_BP_2"/>
    <property type="match status" value="1"/>
</dbReference>
<protein>
    <submittedName>
        <fullName evidence="3">Iron complex transport system substrate-binding protein</fullName>
    </submittedName>
</protein>
<dbReference type="SUPFAM" id="SSF53807">
    <property type="entry name" value="Helical backbone' metal receptor"/>
    <property type="match status" value="1"/>
</dbReference>
<accession>A0A2A9DMR4</accession>
<evidence type="ECO:0000259" key="2">
    <source>
        <dbReference type="PROSITE" id="PS50983"/>
    </source>
</evidence>
<evidence type="ECO:0000313" key="3">
    <source>
        <dbReference type="EMBL" id="PFG28037.1"/>
    </source>
</evidence>